<accession>A0A1L7JNU1</accession>
<organism evidence="1">
    <name type="scientific">Clostridium botulinum</name>
    <dbReference type="NCBI Taxonomy" id="1491"/>
    <lineage>
        <taxon>Bacteria</taxon>
        <taxon>Bacillati</taxon>
        <taxon>Bacillota</taxon>
        <taxon>Clostridia</taxon>
        <taxon>Eubacteriales</taxon>
        <taxon>Clostridiaceae</taxon>
        <taxon>Clostridium</taxon>
    </lineage>
</organism>
<keyword evidence="1" id="KW-0614">Plasmid</keyword>
<name>A0A1L7JNU1_CLOBO</name>
<protein>
    <submittedName>
        <fullName evidence="1">Uncharacterized protein</fullName>
    </submittedName>
</protein>
<proteinExistence type="predicted"/>
<gene>
    <name evidence="1" type="ORF">NPD8_3995</name>
</gene>
<sequence length="36" mass="4337">MEYIKDPSLNPKYMPEEQKKLTSGYKKKYKTLTVKK</sequence>
<reference evidence="1" key="1">
    <citation type="submission" date="2016-05" db="EMBL/GenBank/DDBJ databases">
        <authorList>
            <person name="Lavstsen T."/>
            <person name="Jespersen J.S."/>
        </authorList>
    </citation>
    <scope>NUCLEOTIDE SEQUENCE</scope>
    <source>
        <strain evidence="1">CDC69096</strain>
        <plasmid evidence="1">pNPD8_2</plasmid>
    </source>
</reference>
<geneLocation type="plasmid" evidence="1">
    <name>pNPD8_2</name>
</geneLocation>
<evidence type="ECO:0000313" key="1">
    <source>
        <dbReference type="EMBL" id="APU87376.1"/>
    </source>
</evidence>
<dbReference type="EMBL" id="CP015723">
    <property type="protein sequence ID" value="APU87376.1"/>
    <property type="molecule type" value="Genomic_DNA"/>
</dbReference>
<dbReference type="AlphaFoldDB" id="A0A1L7JNU1"/>